<dbReference type="InterPro" id="IPR007484">
    <property type="entry name" value="Peptidase_M28"/>
</dbReference>
<name>E8N5K5_ANATU</name>
<dbReference type="OrthoDB" id="9762302at2"/>
<dbReference type="GO" id="GO:0016603">
    <property type="term" value="F:glutaminyl-peptide cyclotransferase activity"/>
    <property type="evidence" value="ECO:0007669"/>
    <property type="project" value="TreeGrafter"/>
</dbReference>
<evidence type="ECO:0000259" key="3">
    <source>
        <dbReference type="Pfam" id="PF04389"/>
    </source>
</evidence>
<gene>
    <name evidence="4" type="ordered locus">ANT_16930</name>
</gene>
<protein>
    <submittedName>
        <fullName evidence="4">Peptidase M28 family protein</fullName>
    </submittedName>
</protein>
<dbReference type="Proteomes" id="UP000008922">
    <property type="component" value="Chromosome"/>
</dbReference>
<proteinExistence type="predicted"/>
<dbReference type="RefSeq" id="WP_013560098.1">
    <property type="nucleotide sequence ID" value="NC_014960.1"/>
</dbReference>
<keyword evidence="2" id="KW-0012">Acyltransferase</keyword>
<dbReference type="STRING" id="926569.ANT_16930"/>
<evidence type="ECO:0000313" key="5">
    <source>
        <dbReference type="Proteomes" id="UP000008922"/>
    </source>
</evidence>
<dbReference type="HOGENOM" id="CLU_045003_2_0_0"/>
<dbReference type="InParanoid" id="E8N5K5"/>
<dbReference type="PANTHER" id="PTHR12283">
    <property type="entry name" value="GLUTAMINYL-PEPTIDE CYCLOTRANSFERASE"/>
    <property type="match status" value="1"/>
</dbReference>
<dbReference type="GO" id="GO:0008270">
    <property type="term" value="F:zinc ion binding"/>
    <property type="evidence" value="ECO:0007669"/>
    <property type="project" value="TreeGrafter"/>
</dbReference>
<dbReference type="SUPFAM" id="SSF53187">
    <property type="entry name" value="Zn-dependent exopeptidases"/>
    <property type="match status" value="1"/>
</dbReference>
<accession>E8N5K5</accession>
<evidence type="ECO:0000256" key="1">
    <source>
        <dbReference type="ARBA" id="ARBA00022679"/>
    </source>
</evidence>
<dbReference type="eggNOG" id="COG2234">
    <property type="taxonomic scope" value="Bacteria"/>
</dbReference>
<keyword evidence="1" id="KW-0808">Transferase</keyword>
<dbReference type="EMBL" id="AP012029">
    <property type="protein sequence ID" value="BAJ63719.1"/>
    <property type="molecule type" value="Genomic_DNA"/>
</dbReference>
<keyword evidence="5" id="KW-1185">Reference proteome</keyword>
<dbReference type="Gene3D" id="3.40.630.10">
    <property type="entry name" value="Zn peptidases"/>
    <property type="match status" value="1"/>
</dbReference>
<dbReference type="PANTHER" id="PTHR12283:SF6">
    <property type="entry name" value="GLUTAMINYL-PEPTIDE CYCLOTRANSFERASE-RELATED"/>
    <property type="match status" value="1"/>
</dbReference>
<evidence type="ECO:0000256" key="2">
    <source>
        <dbReference type="ARBA" id="ARBA00023315"/>
    </source>
</evidence>
<sequence>MRQRTFRLLLTSLLALVCMLLLLWLLRKPVLAPTTFNAERAYQDVLTQVSFGARHPGSEGHQQMLVWLSDQLNEAGWSVEIQQAGTPEAPILNLIAHRNQGAPLIILGAHYDTREFADRDPDPEKQTSPVPGANDGASGVAVLLELARVIPSDLPVEVVLVFFDAEDQGQIKQQNWIQGSTVFADSLIDMPQAVVIVDMVGDSTLRLPLERNSSPKLQQTLWKIAQELGYETIFVNEPGPSILDDHIPFIQRGIPAVDIIDFGYAFWHTTQDTPDKVSPQSLKAVGDTLLEWLVKYHGRIHEE</sequence>
<dbReference type="KEGG" id="atm:ANT_16930"/>
<dbReference type="AlphaFoldDB" id="E8N5K5"/>
<organism evidence="4 5">
    <name type="scientific">Anaerolinea thermophila (strain DSM 14523 / JCM 11388 / NBRC 100420 / UNI-1)</name>
    <dbReference type="NCBI Taxonomy" id="926569"/>
    <lineage>
        <taxon>Bacteria</taxon>
        <taxon>Bacillati</taxon>
        <taxon>Chloroflexota</taxon>
        <taxon>Anaerolineae</taxon>
        <taxon>Anaerolineales</taxon>
        <taxon>Anaerolineaceae</taxon>
        <taxon>Anaerolinea</taxon>
    </lineage>
</organism>
<feature type="domain" description="Peptidase M28" evidence="3">
    <location>
        <begin position="93"/>
        <end position="292"/>
    </location>
</feature>
<dbReference type="Pfam" id="PF04389">
    <property type="entry name" value="Peptidase_M28"/>
    <property type="match status" value="1"/>
</dbReference>
<dbReference type="InterPro" id="IPR040234">
    <property type="entry name" value="QC/QCL"/>
</dbReference>
<evidence type="ECO:0000313" key="4">
    <source>
        <dbReference type="EMBL" id="BAJ63719.1"/>
    </source>
</evidence>
<reference evidence="4 5" key="1">
    <citation type="submission" date="2010-12" db="EMBL/GenBank/DDBJ databases">
        <title>Whole genome sequence of Anaerolinea thermophila UNI-1.</title>
        <authorList>
            <person name="Narita-Yamada S."/>
            <person name="Kishi E."/>
            <person name="Watanabe Y."/>
            <person name="Takasaki K."/>
            <person name="Ankai A."/>
            <person name="Oguchi A."/>
            <person name="Fukui S."/>
            <person name="Takahashi M."/>
            <person name="Yashiro I."/>
            <person name="Hosoyama A."/>
            <person name="Sekiguchi Y."/>
            <person name="Hanada S."/>
            <person name="Fujita N."/>
        </authorList>
    </citation>
    <scope>NUCLEOTIDE SEQUENCE [LARGE SCALE GENOMIC DNA]</scope>
    <source>
        <strain evidence="5">DSM 14523 / JCM 11388 / NBRC 100420 / UNI-1</strain>
    </source>
</reference>